<feature type="transmembrane region" description="Helical" evidence="12">
    <location>
        <begin position="1959"/>
        <end position="1980"/>
    </location>
</feature>
<feature type="transmembrane region" description="Helical" evidence="12">
    <location>
        <begin position="118"/>
        <end position="140"/>
    </location>
</feature>
<evidence type="ECO:0000256" key="7">
    <source>
        <dbReference type="ARBA" id="ARBA00023065"/>
    </source>
</evidence>
<evidence type="ECO:0000259" key="16">
    <source>
        <dbReference type="Pfam" id="PF24871"/>
    </source>
</evidence>
<feature type="region of interest" description="Disordered" evidence="11">
    <location>
        <begin position="1384"/>
        <end position="1452"/>
    </location>
</feature>
<keyword evidence="6 12" id="KW-1133">Transmembrane helix</keyword>
<feature type="transmembrane region" description="Helical" evidence="12">
    <location>
        <begin position="1159"/>
        <end position="1185"/>
    </location>
</feature>
<evidence type="ECO:0008006" key="20">
    <source>
        <dbReference type="Google" id="ProtNLM"/>
    </source>
</evidence>
<evidence type="ECO:0000259" key="13">
    <source>
        <dbReference type="Pfam" id="PF12166"/>
    </source>
</evidence>
<evidence type="ECO:0000313" key="19">
    <source>
        <dbReference type="Proteomes" id="UP000466442"/>
    </source>
</evidence>
<comment type="caution">
    <text evidence="18">The sequence shown here is derived from an EMBL/GenBank/DDBJ whole genome shotgun (WGS) entry which is preliminary data.</text>
</comment>
<gene>
    <name evidence="18" type="ORF">GE061_009598</name>
</gene>
<feature type="domain" description="Piezo TM25-28" evidence="14">
    <location>
        <begin position="1083"/>
        <end position="1317"/>
    </location>
</feature>
<feature type="transmembrane region" description="Helical" evidence="12">
    <location>
        <begin position="429"/>
        <end position="447"/>
    </location>
</feature>
<feature type="domain" description="Piezo transmembrane helical unit" evidence="15">
    <location>
        <begin position="1610"/>
        <end position="1731"/>
    </location>
</feature>
<feature type="transmembrane region" description="Helical" evidence="12">
    <location>
        <begin position="1601"/>
        <end position="1624"/>
    </location>
</feature>
<proteinExistence type="inferred from homology"/>
<evidence type="ECO:0000256" key="1">
    <source>
        <dbReference type="ARBA" id="ARBA00004651"/>
    </source>
</evidence>
<evidence type="ECO:0000259" key="17">
    <source>
        <dbReference type="Pfam" id="PF24874"/>
    </source>
</evidence>
<evidence type="ECO:0000259" key="14">
    <source>
        <dbReference type="Pfam" id="PF15917"/>
    </source>
</evidence>
<feature type="transmembrane region" description="Helical" evidence="12">
    <location>
        <begin position="774"/>
        <end position="803"/>
    </location>
</feature>
<keyword evidence="19" id="KW-1185">Reference proteome</keyword>
<dbReference type="GO" id="GO:0008381">
    <property type="term" value="F:mechanosensitive monoatomic ion channel activity"/>
    <property type="evidence" value="ECO:0007669"/>
    <property type="project" value="InterPro"/>
</dbReference>
<keyword evidence="3" id="KW-0813">Transport</keyword>
<evidence type="ECO:0000256" key="10">
    <source>
        <dbReference type="SAM" id="Coils"/>
    </source>
</evidence>
<comment type="similarity">
    <text evidence="2">Belongs to the PIEZO (TC 1.A.75) family.</text>
</comment>
<dbReference type="Pfam" id="PF24874">
    <property type="entry name" value="Piezo_THU9_anchor"/>
    <property type="match status" value="1"/>
</dbReference>
<feature type="compositionally biased region" description="Basic and acidic residues" evidence="11">
    <location>
        <begin position="1391"/>
        <end position="1404"/>
    </location>
</feature>
<evidence type="ECO:0000256" key="9">
    <source>
        <dbReference type="ARBA" id="ARBA00023303"/>
    </source>
</evidence>
<dbReference type="PANTHER" id="PTHR47049">
    <property type="entry name" value="PIEZO-TYPE MECHANOSENSITIVE ION CHANNEL HOMOLOG"/>
    <property type="match status" value="1"/>
</dbReference>
<feature type="transmembrane region" description="Helical" evidence="12">
    <location>
        <begin position="810"/>
        <end position="829"/>
    </location>
</feature>
<dbReference type="InterPro" id="IPR031805">
    <property type="entry name" value="Piezo_TM25-28"/>
</dbReference>
<feature type="transmembrane region" description="Helical" evidence="12">
    <location>
        <begin position="398"/>
        <end position="417"/>
    </location>
</feature>
<dbReference type="InterPro" id="IPR027272">
    <property type="entry name" value="Piezo"/>
</dbReference>
<keyword evidence="5 12" id="KW-0812">Transmembrane</keyword>
<keyword evidence="9" id="KW-0407">Ion channel</keyword>
<feature type="transmembrane region" description="Helical" evidence="12">
    <location>
        <begin position="176"/>
        <end position="197"/>
    </location>
</feature>
<feature type="domain" description="Piezo TM1-24" evidence="16">
    <location>
        <begin position="26"/>
        <end position="710"/>
    </location>
</feature>
<evidence type="ECO:0000256" key="2">
    <source>
        <dbReference type="ARBA" id="ARBA00007821"/>
    </source>
</evidence>
<feature type="transmembrane region" description="Helical" evidence="12">
    <location>
        <begin position="1922"/>
        <end position="1939"/>
    </location>
</feature>
<protein>
    <recommendedName>
        <fullName evidence="20">Piezo-type mechanosensitive ion channel component</fullName>
    </recommendedName>
</protein>
<feature type="transmembrane region" description="Helical" evidence="12">
    <location>
        <begin position="5"/>
        <end position="25"/>
    </location>
</feature>
<feature type="compositionally biased region" description="Low complexity" evidence="11">
    <location>
        <begin position="1418"/>
        <end position="1430"/>
    </location>
</feature>
<accession>A0A8S9Y1Z4</accession>
<feature type="transmembrane region" description="Helical" evidence="12">
    <location>
        <begin position="203"/>
        <end position="219"/>
    </location>
</feature>
<feature type="domain" description="Piezo THU9 and anchor" evidence="17">
    <location>
        <begin position="1816"/>
        <end position="2053"/>
    </location>
</feature>
<feature type="coiled-coil region" evidence="10">
    <location>
        <begin position="1286"/>
        <end position="1316"/>
    </location>
</feature>
<evidence type="ECO:0000256" key="6">
    <source>
        <dbReference type="ARBA" id="ARBA00022989"/>
    </source>
</evidence>
<dbReference type="InterPro" id="IPR056768">
    <property type="entry name" value="THU_Piezo"/>
</dbReference>
<dbReference type="Pfam" id="PF12166">
    <property type="entry name" value="Piezo_cap"/>
    <property type="match status" value="1"/>
</dbReference>
<feature type="transmembrane region" description="Helical" evidence="12">
    <location>
        <begin position="1818"/>
        <end position="1840"/>
    </location>
</feature>
<feature type="transmembrane region" description="Helical" evidence="12">
    <location>
        <begin position="231"/>
        <end position="251"/>
    </location>
</feature>
<feature type="transmembrane region" description="Helical" evidence="12">
    <location>
        <begin position="1860"/>
        <end position="1879"/>
    </location>
</feature>
<feature type="transmembrane region" description="Helical" evidence="12">
    <location>
        <begin position="870"/>
        <end position="888"/>
    </location>
</feature>
<dbReference type="Pfam" id="PF23188">
    <property type="entry name" value="THU_Piezo1"/>
    <property type="match status" value="1"/>
</dbReference>
<reference evidence="18" key="1">
    <citation type="journal article" date="2021" name="Mol. Ecol. Resour.">
        <title>Apolygus lucorum genome provides insights into omnivorousness and mesophyll feeding.</title>
        <authorList>
            <person name="Liu Y."/>
            <person name="Liu H."/>
            <person name="Wang H."/>
            <person name="Huang T."/>
            <person name="Liu B."/>
            <person name="Yang B."/>
            <person name="Yin L."/>
            <person name="Li B."/>
            <person name="Zhang Y."/>
            <person name="Zhang S."/>
            <person name="Jiang F."/>
            <person name="Zhang X."/>
            <person name="Ren Y."/>
            <person name="Wang B."/>
            <person name="Wang S."/>
            <person name="Lu Y."/>
            <person name="Wu K."/>
            <person name="Fan W."/>
            <person name="Wang G."/>
        </authorList>
    </citation>
    <scope>NUCLEOTIDE SEQUENCE</scope>
    <source>
        <strain evidence="18">12Hb</strain>
    </source>
</reference>
<evidence type="ECO:0000259" key="15">
    <source>
        <dbReference type="Pfam" id="PF23188"/>
    </source>
</evidence>
<dbReference type="InterPro" id="IPR056770">
    <property type="entry name" value="Piezo_THU9_anchor"/>
</dbReference>
<evidence type="ECO:0000256" key="4">
    <source>
        <dbReference type="ARBA" id="ARBA00022475"/>
    </source>
</evidence>
<feature type="transmembrane region" description="Helical" evidence="12">
    <location>
        <begin position="2031"/>
        <end position="2054"/>
    </location>
</feature>
<keyword evidence="10" id="KW-0175">Coiled coil</keyword>
<feature type="transmembrane region" description="Helical" evidence="12">
    <location>
        <begin position="504"/>
        <end position="523"/>
    </location>
</feature>
<feature type="transmembrane region" description="Helical" evidence="12">
    <location>
        <begin position="1126"/>
        <end position="1147"/>
    </location>
</feature>
<feature type="transmembrane region" description="Helical" evidence="12">
    <location>
        <begin position="603"/>
        <end position="626"/>
    </location>
</feature>
<feature type="transmembrane region" description="Helical" evidence="12">
    <location>
        <begin position="1103"/>
        <end position="1120"/>
    </location>
</feature>
<feature type="transmembrane region" description="Helical" evidence="12">
    <location>
        <begin position="1630"/>
        <end position="1648"/>
    </location>
</feature>
<feature type="transmembrane region" description="Helical" evidence="12">
    <location>
        <begin position="459"/>
        <end position="475"/>
    </location>
</feature>
<dbReference type="EMBL" id="WIXP02000002">
    <property type="protein sequence ID" value="KAF6214854.1"/>
    <property type="molecule type" value="Genomic_DNA"/>
</dbReference>
<dbReference type="GO" id="GO:0005886">
    <property type="term" value="C:plasma membrane"/>
    <property type="evidence" value="ECO:0007669"/>
    <property type="project" value="UniProtKB-SubCell"/>
</dbReference>
<feature type="transmembrane region" description="Helical" evidence="12">
    <location>
        <begin position="633"/>
        <end position="651"/>
    </location>
</feature>
<dbReference type="PANTHER" id="PTHR47049:SF2">
    <property type="entry name" value="PIEZO-TYPE MECHANOSENSITIVE ION CHANNEL HOMOLOG"/>
    <property type="match status" value="1"/>
</dbReference>
<feature type="transmembrane region" description="Helical" evidence="12">
    <location>
        <begin position="1655"/>
        <end position="1675"/>
    </location>
</feature>
<evidence type="ECO:0000256" key="12">
    <source>
        <dbReference type="SAM" id="Phobius"/>
    </source>
</evidence>
<dbReference type="Pfam" id="PF15917">
    <property type="entry name" value="Piezo_TM25-28"/>
    <property type="match status" value="1"/>
</dbReference>
<evidence type="ECO:0000256" key="8">
    <source>
        <dbReference type="ARBA" id="ARBA00023136"/>
    </source>
</evidence>
<name>A0A8S9Y1Z4_APOLU</name>
<comment type="subcellular location">
    <subcellularLocation>
        <location evidence="1">Cell membrane</location>
        <topology evidence="1">Multi-pass membrane protein</topology>
    </subcellularLocation>
</comment>
<evidence type="ECO:0000256" key="11">
    <source>
        <dbReference type="SAM" id="MobiDB-lite"/>
    </source>
</evidence>
<feature type="transmembrane region" description="Helical" evidence="12">
    <location>
        <begin position="2318"/>
        <end position="2337"/>
    </location>
</feature>
<feature type="transmembrane region" description="Helical" evidence="12">
    <location>
        <begin position="298"/>
        <end position="319"/>
    </location>
</feature>
<feature type="transmembrane region" description="Helical" evidence="12">
    <location>
        <begin position="1891"/>
        <end position="1910"/>
    </location>
</feature>
<dbReference type="Pfam" id="PF24871">
    <property type="entry name" value="Piezo_TM1-24"/>
    <property type="match status" value="1"/>
</dbReference>
<feature type="transmembrane region" description="Helical" evidence="12">
    <location>
        <begin position="932"/>
        <end position="949"/>
    </location>
</feature>
<evidence type="ECO:0000256" key="5">
    <source>
        <dbReference type="ARBA" id="ARBA00022692"/>
    </source>
</evidence>
<feature type="compositionally biased region" description="Low complexity" evidence="11">
    <location>
        <begin position="1442"/>
        <end position="1452"/>
    </location>
</feature>
<dbReference type="Proteomes" id="UP000466442">
    <property type="component" value="Unassembled WGS sequence"/>
</dbReference>
<feature type="transmembrane region" description="Helical" evidence="12">
    <location>
        <begin position="578"/>
        <end position="597"/>
    </location>
</feature>
<keyword evidence="8 12" id="KW-0472">Membrane</keyword>
<sequence>MTRWLISFILQGIILPLSLIVAIAMRQSGTSGLYLLLLFASPLVPVPTSKTMSGASGIFQKMVIVAATLNMLAMMAFQIVLACYTPYGGITGEYCTEIETILRYAGFVRLDGLNWLNVFFWVFPDFAVSLAALFVHTVCVKLNPVVTDEQLLPIAEPQPSEPEPAAGDTVKKQRKLSILVSLGKYVTIMSLFFAGAIRPSGLNSMYFLTFLFFMTWWAFNKNLGKPFAYILRIISGFVAGHIVVIFVYQLMWLQNKLPDRQPLARYLGLRALFNTTCSDPRVVEITDYEADTFVNPLLLVWLYFILCHESSLIINVPLIRGRESIYKRTPVRRGLVQDAMGSVTITEVEEESPKEPGSPATADGSAQHRGDVESIELDDLTDKENGSIQKDSNGIVDIALNACIAIFQFIAQTSYIATNIIMMTWSITYHSWITFVLLLWASAMWLVPNQRKAMLRSSPFLVVYAIFLLLAQYIYGMDLTEEELPEDIQGWNLKQIGFSKTKHFPLKPLLFKTLFTMMFWITLKQHNQEKWDARNQSALEDIAAPLQIGVGTAAGVSGDPNAATSNLIRKVGQFTRSVLTKFWIWVVACILFTIGIVGDRMTIFKIIYMAMALLFILTFQLSWTLWRKIMYGFWLVVIIFSMFILICTYTYQFDNFDRYWAEYLHLNVQLQQDMGLEKYETTELFVKLLTPTFFVVITVIQLYYFHDDFLAISDIKSRNTSISGAPGRGRHSDSLVPSSKASVSHSIQSNLYARFWTIVDFVWLFLEIHLMKVVIFSLALLAIHNVCAAHFGFLLLSVVAALFGSNIQTLIAHICSCLISLLIILKMIYQINYIEHYAWNVTCKESNETYNTAAWLGFEKVDANNSLPSLLQGYIGVLIVITLHAVVVRRQKFHRVQKGRPPNRPPVMFPRVTYKDIDRNTLFFIKYMLNYGFYRFGVEISLIAIVGLIGLRMDFYATLYALWLFLIISPVRPNLSKIWPLLTVFIVITIPIQYVIAVGLPPNLCIEMPWKKSQTLIRLRDWMFLPDSKNPPPVHRLLYDFLVLMFVARQGVMFRLEKRNRNVDYPGGDNSSVVRQIERVGVNNPVPDFISTTRSFLDVVKRVVLTSFYWISLAVFFLAGTNRVNVFSLGYLIGAFVFLWHGNDFYLRPIKSILKWWHYLIIYNVHVIVIKTLLQILGCIFIDFLKANFCWAVQLLGIACVYKVHSIDKPPTPTPADGLHECMVPKDDVSLTWDFFCFMFLILQRRLFSSFYFYRIINEAKAMAILASRGAELIEELSDRQVQAQVESENRLLEKIKNKMDRIKASQKKIQQKEGREYKEPGDHFSAIRSGDYYMFEDYEDDLDLISEKSGDSGLSGYSDEQVDVRRTSVSQLISTALKSDLKQATNKAKANYEESKAIARKQPEDDDQERVSVIPPKAAKGATGSTKTTPQESKPADSKQKTSSPASSESAPLSAKDKIVVFVKFVYEFINSIMVSLTRRLNKTSRDYRYVMKALTAEKKKLLSSPNFGVGTRPGRSRVWRPHPKMLSSRRDESEVPIDIEATPSTSDGPRVVTDDIIRADDDYRDDDNLDLRTQSPAVSFGQFEEGELRASEQPPIIRLIIAIWFAVLSHSDLVCYFVIFLHQIYNPTLLSLPLPLMVFLWGTLTVPRPSKRFWVTIIAYTEVVVVIKCMFQLEMLPWNRKVIPENNPFAPSRIIGVERKPGTYAYFDLLLLLVVFFHRAMLKSLGLWKMIPTEGSRRTSISGSSRKPTVGSTVFLDSIGKDDVDSHKKTAIEGAGHGPNFLDLEHSILNKYACFHPMLKFFTKLLRSKGRVTTDVYAFMFFCDFSNFLVVIFGFAAFGSNQGDGGVSQYFEENKVPVAFLIMLILQFVLIIVDRTLYLRKYIFGKLIFQYILVVGIHIWMFFILPAVTQRQFNAALPPMLWYTIKCFYLLLSAYQIRCGYPSRIYGNFLCKGYNYINYYLFKVFMAVPFVFELRALMDWIWTDTSMTLSDWLKMEDIFAHVYQLKCQRRAEREYPQERGVKKASVTKYIVGGGCLVSIICVIWFPLVLFALGNTVGKANIPTDVTVSVRIGAFAPIYQYTAQNDSIYRLTPAQWDQVNSIYSNSRSATTFLSNYLFDDVGVVALSRHSTAVWTISPPDNMTFIKDLNETTKQIPIRIDWTINRLTSSPEHPPTISDSQADMIDGHDPERKVLIQYLLNNVSINSSGVGFPPLFPKFLKITNRGSATPVQTLMHFEDDNEVQKDGSVFRGVLGILHQNDRSMWWDLTENCTNDPKTTDFHLREFPHMASCEDRLFIYTFSDKAFPSSLSIISGKGIIGLYTTFVIVIHSVIRGFFTGISFKIMFDDMPNVDRLLQLCLDIYLVRESRELDLEEDLFAKLVFLYRSPETLIKWTRPPEEIGEDEADEQPELD</sequence>
<evidence type="ECO:0000256" key="3">
    <source>
        <dbReference type="ARBA" id="ARBA00022448"/>
    </source>
</evidence>
<feature type="region of interest" description="Disordered" evidence="11">
    <location>
        <begin position="346"/>
        <end position="369"/>
    </location>
</feature>
<feature type="domain" description="Piezo non-specific cation channel cap" evidence="13">
    <location>
        <begin position="2092"/>
        <end position="2397"/>
    </location>
</feature>
<keyword evidence="7" id="KW-0406">Ion transport</keyword>
<feature type="transmembrane region" description="Helical" evidence="12">
    <location>
        <begin position="684"/>
        <end position="705"/>
    </location>
</feature>
<evidence type="ECO:0000313" key="18">
    <source>
        <dbReference type="EMBL" id="KAF6214854.1"/>
    </source>
</evidence>
<keyword evidence="4" id="KW-1003">Cell membrane</keyword>
<organism evidence="18 19">
    <name type="scientific">Apolygus lucorum</name>
    <name type="common">Small green plant bug</name>
    <name type="synonym">Lygocoris lucorum</name>
    <dbReference type="NCBI Taxonomy" id="248454"/>
    <lineage>
        <taxon>Eukaryota</taxon>
        <taxon>Metazoa</taxon>
        <taxon>Ecdysozoa</taxon>
        <taxon>Arthropoda</taxon>
        <taxon>Hexapoda</taxon>
        <taxon>Insecta</taxon>
        <taxon>Pterygota</taxon>
        <taxon>Neoptera</taxon>
        <taxon>Paraneoptera</taxon>
        <taxon>Hemiptera</taxon>
        <taxon>Heteroptera</taxon>
        <taxon>Panheteroptera</taxon>
        <taxon>Cimicomorpha</taxon>
        <taxon>Miridae</taxon>
        <taxon>Mirini</taxon>
        <taxon>Apolygus</taxon>
    </lineage>
</organism>
<feature type="transmembrane region" description="Helical" evidence="12">
    <location>
        <begin position="978"/>
        <end position="1000"/>
    </location>
</feature>
<dbReference type="InterPro" id="IPR056769">
    <property type="entry name" value="Piezo_TM1-24"/>
</dbReference>
<feature type="transmembrane region" description="Helical" evidence="12">
    <location>
        <begin position="31"/>
        <end position="50"/>
    </location>
</feature>
<dbReference type="InterPro" id="IPR031334">
    <property type="entry name" value="Piezo_cap_dom"/>
</dbReference>
<feature type="transmembrane region" description="Helical" evidence="12">
    <location>
        <begin position="62"/>
        <end position="87"/>
    </location>
</feature>
<dbReference type="OrthoDB" id="303066at2759"/>